<keyword evidence="3" id="KW-1185">Reference proteome</keyword>
<feature type="compositionally biased region" description="Polar residues" evidence="1">
    <location>
        <begin position="13"/>
        <end position="28"/>
    </location>
</feature>
<dbReference type="EMBL" id="JACEIK010019382">
    <property type="protein sequence ID" value="MCE5166115.1"/>
    <property type="molecule type" value="Genomic_DNA"/>
</dbReference>
<proteinExistence type="predicted"/>
<accession>A0ABS8Y2F2</accession>
<name>A0ABS8Y2F2_DATST</name>
<feature type="region of interest" description="Disordered" evidence="1">
    <location>
        <begin position="1"/>
        <end position="28"/>
    </location>
</feature>
<evidence type="ECO:0000256" key="1">
    <source>
        <dbReference type="SAM" id="MobiDB-lite"/>
    </source>
</evidence>
<evidence type="ECO:0000313" key="3">
    <source>
        <dbReference type="Proteomes" id="UP000823775"/>
    </source>
</evidence>
<dbReference type="CDD" id="cd09871">
    <property type="entry name" value="PIN_MtVapC28-VapC30-like"/>
    <property type="match status" value="1"/>
</dbReference>
<sequence>MGRRPVRLHSPNMGMSPSSLARSSNGHASSGPRTLAAWTCPLTFLAFCRHGHAPNSLRMRPAWACAQRPSPAVVMGMRPASVGRGRHGHVPRDPRTRPAWTCPSVSLALGGHGYAPSGPHTCPTWACPPSLSVIILPNDMSRARPASPRHGQGRHAAGMGRCPVALALAKHRHEPNVPRARQPWACAHSPRTRPAWTCPLKSLA</sequence>
<evidence type="ECO:0000313" key="2">
    <source>
        <dbReference type="EMBL" id="MCE5166115.1"/>
    </source>
</evidence>
<dbReference type="Proteomes" id="UP000823775">
    <property type="component" value="Unassembled WGS sequence"/>
</dbReference>
<protein>
    <submittedName>
        <fullName evidence="2">Uncharacterized protein</fullName>
    </submittedName>
</protein>
<comment type="caution">
    <text evidence="2">The sequence shown here is derived from an EMBL/GenBank/DDBJ whole genome shotgun (WGS) entry which is preliminary data.</text>
</comment>
<organism evidence="2 3">
    <name type="scientific">Datura stramonium</name>
    <name type="common">Jimsonweed</name>
    <name type="synonym">Common thornapple</name>
    <dbReference type="NCBI Taxonomy" id="4076"/>
    <lineage>
        <taxon>Eukaryota</taxon>
        <taxon>Viridiplantae</taxon>
        <taxon>Streptophyta</taxon>
        <taxon>Embryophyta</taxon>
        <taxon>Tracheophyta</taxon>
        <taxon>Spermatophyta</taxon>
        <taxon>Magnoliopsida</taxon>
        <taxon>eudicotyledons</taxon>
        <taxon>Gunneridae</taxon>
        <taxon>Pentapetalae</taxon>
        <taxon>asterids</taxon>
        <taxon>lamiids</taxon>
        <taxon>Solanales</taxon>
        <taxon>Solanaceae</taxon>
        <taxon>Solanoideae</taxon>
        <taxon>Datureae</taxon>
        <taxon>Datura</taxon>
    </lineage>
</organism>
<reference evidence="2 3" key="1">
    <citation type="journal article" date="2021" name="BMC Genomics">
        <title>Datura genome reveals duplications of psychoactive alkaloid biosynthetic genes and high mutation rate following tissue culture.</title>
        <authorList>
            <person name="Rajewski A."/>
            <person name="Carter-House D."/>
            <person name="Stajich J."/>
            <person name="Litt A."/>
        </authorList>
    </citation>
    <scope>NUCLEOTIDE SEQUENCE [LARGE SCALE GENOMIC DNA]</scope>
    <source>
        <strain evidence="2">AR-01</strain>
    </source>
</reference>
<gene>
    <name evidence="2" type="ORF">HAX54_014883</name>
</gene>